<dbReference type="Gene3D" id="3.90.20.20">
    <property type="match status" value="1"/>
</dbReference>
<feature type="coiled-coil region" evidence="5">
    <location>
        <begin position="25"/>
        <end position="66"/>
    </location>
</feature>
<dbReference type="GO" id="GO:0051082">
    <property type="term" value="F:unfolded protein binding"/>
    <property type="evidence" value="ECO:0007669"/>
    <property type="project" value="TreeGrafter"/>
</dbReference>
<dbReference type="GO" id="GO:0006457">
    <property type="term" value="P:protein folding"/>
    <property type="evidence" value="ECO:0007669"/>
    <property type="project" value="InterPro"/>
</dbReference>
<reference evidence="8" key="1">
    <citation type="submission" date="2016-10" db="EMBL/GenBank/DDBJ databases">
        <authorList>
            <person name="Varghese N."/>
            <person name="Submissions S."/>
        </authorList>
    </citation>
    <scope>NUCLEOTIDE SEQUENCE [LARGE SCALE GENOMIC DNA]</scope>
    <source>
        <strain evidence="8">CGMCC 4.2126</strain>
    </source>
</reference>
<dbReference type="RefSeq" id="WP_093890981.1">
    <property type="nucleotide sequence ID" value="NZ_FOQY01000034.1"/>
</dbReference>
<sequence>MSEASEREEAVRESAESAESAAPDVAELQRRITELEDRWRRALADLDNLRKRVSRDAERVRAEERARAAAEWLPVLDNLERALEHAESDPASIVEGLRAIRDQAQDVLARLGFPRRDDAGTVFDPARHEAVATLAQEGVPDGTVLHVVRPAYGDGDRQLRPALVVVAREG</sequence>
<keyword evidence="3" id="KW-0346">Stress response</keyword>
<evidence type="ECO:0000256" key="5">
    <source>
        <dbReference type="SAM" id="Coils"/>
    </source>
</evidence>
<evidence type="ECO:0000313" key="7">
    <source>
        <dbReference type="EMBL" id="SFK75807.1"/>
    </source>
</evidence>
<dbReference type="GO" id="GO:0042803">
    <property type="term" value="F:protein homodimerization activity"/>
    <property type="evidence" value="ECO:0007669"/>
    <property type="project" value="InterPro"/>
</dbReference>
<comment type="function">
    <text evidence="3">Participates actively in the response to hyperosmotic and heat shock by preventing the aggregation of stress-denatured proteins, in association with DnaK and GrpE. It is the nucleotide exchange factor for DnaK and may function as a thermosensor. Unfolded proteins bind initially to DnaJ; upon interaction with the DnaJ-bound protein, DnaK hydrolyzes its bound ATP, resulting in the formation of a stable complex. GrpE releases ADP from DnaK; ATP binding to DnaK triggers the release of the substrate protein, thus completing the reaction cycle. Several rounds of ATP-dependent interactions between DnaJ, DnaK and GrpE are required for fully efficient folding.</text>
</comment>
<dbReference type="SUPFAM" id="SSF51064">
    <property type="entry name" value="Head domain of nucleotide exchange factor GrpE"/>
    <property type="match status" value="1"/>
</dbReference>
<feature type="region of interest" description="Disordered" evidence="6">
    <location>
        <begin position="1"/>
        <end position="25"/>
    </location>
</feature>
<evidence type="ECO:0000256" key="4">
    <source>
        <dbReference type="RuleBase" id="RU004478"/>
    </source>
</evidence>
<keyword evidence="2 3" id="KW-0143">Chaperone</keyword>
<dbReference type="Gene3D" id="2.30.22.10">
    <property type="entry name" value="Head domain of nucleotide exchange factor GrpE"/>
    <property type="match status" value="1"/>
</dbReference>
<dbReference type="GO" id="GO:0051087">
    <property type="term" value="F:protein-folding chaperone binding"/>
    <property type="evidence" value="ECO:0007669"/>
    <property type="project" value="InterPro"/>
</dbReference>
<dbReference type="InterPro" id="IPR009012">
    <property type="entry name" value="GrpE_head"/>
</dbReference>
<evidence type="ECO:0000256" key="1">
    <source>
        <dbReference type="ARBA" id="ARBA00009054"/>
    </source>
</evidence>
<feature type="compositionally biased region" description="Basic and acidic residues" evidence="6">
    <location>
        <begin position="1"/>
        <end position="15"/>
    </location>
</feature>
<keyword evidence="8" id="KW-1185">Reference proteome</keyword>
<comment type="subunit">
    <text evidence="3">Homodimer.</text>
</comment>
<dbReference type="HAMAP" id="MF_01151">
    <property type="entry name" value="GrpE"/>
    <property type="match status" value="1"/>
</dbReference>
<comment type="subcellular location">
    <subcellularLocation>
        <location evidence="3">Cytoplasm</location>
    </subcellularLocation>
</comment>
<keyword evidence="3" id="KW-0963">Cytoplasm</keyword>
<dbReference type="CDD" id="cd00446">
    <property type="entry name" value="GrpE"/>
    <property type="match status" value="1"/>
</dbReference>
<evidence type="ECO:0000256" key="2">
    <source>
        <dbReference type="ARBA" id="ARBA00023186"/>
    </source>
</evidence>
<evidence type="ECO:0000313" key="8">
    <source>
        <dbReference type="Proteomes" id="UP000199111"/>
    </source>
</evidence>
<dbReference type="InterPro" id="IPR000740">
    <property type="entry name" value="GrpE"/>
</dbReference>
<dbReference type="PANTHER" id="PTHR21237">
    <property type="entry name" value="GRPE PROTEIN"/>
    <property type="match status" value="1"/>
</dbReference>
<evidence type="ECO:0000256" key="6">
    <source>
        <dbReference type="SAM" id="MobiDB-lite"/>
    </source>
</evidence>
<proteinExistence type="inferred from homology"/>
<dbReference type="SUPFAM" id="SSF58014">
    <property type="entry name" value="Coiled-coil domain of nucleotide exchange factor GrpE"/>
    <property type="match status" value="1"/>
</dbReference>
<dbReference type="GeneID" id="96302425"/>
<dbReference type="Proteomes" id="UP000199111">
    <property type="component" value="Unassembled WGS sequence"/>
</dbReference>
<dbReference type="Pfam" id="PF01025">
    <property type="entry name" value="GrpE"/>
    <property type="match status" value="1"/>
</dbReference>
<dbReference type="InterPro" id="IPR013805">
    <property type="entry name" value="GrpE_CC"/>
</dbReference>
<protein>
    <recommendedName>
        <fullName evidence="3">Protein GrpE</fullName>
    </recommendedName>
    <alternativeName>
        <fullName evidence="3">HSP-70 cofactor</fullName>
    </alternativeName>
</protein>
<dbReference type="PANTHER" id="PTHR21237:SF23">
    <property type="entry name" value="GRPE PROTEIN HOMOLOG, MITOCHONDRIAL"/>
    <property type="match status" value="1"/>
</dbReference>
<comment type="similarity">
    <text evidence="1 3 4">Belongs to the GrpE family.</text>
</comment>
<gene>
    <name evidence="3" type="primary">grpE</name>
    <name evidence="7" type="ORF">SAMN05216275_13458</name>
</gene>
<accession>A0A1I4C5Z5</accession>
<name>A0A1I4C5Z5_9ACTN</name>
<dbReference type="PRINTS" id="PR00773">
    <property type="entry name" value="GRPEPROTEIN"/>
</dbReference>
<evidence type="ECO:0000256" key="3">
    <source>
        <dbReference type="HAMAP-Rule" id="MF_01151"/>
    </source>
</evidence>
<dbReference type="GO" id="GO:0000774">
    <property type="term" value="F:adenyl-nucleotide exchange factor activity"/>
    <property type="evidence" value="ECO:0007669"/>
    <property type="project" value="InterPro"/>
</dbReference>
<keyword evidence="5" id="KW-0175">Coiled coil</keyword>
<dbReference type="AlphaFoldDB" id="A0A1I4C5Z5"/>
<dbReference type="EMBL" id="FOQY01000034">
    <property type="protein sequence ID" value="SFK75807.1"/>
    <property type="molecule type" value="Genomic_DNA"/>
</dbReference>
<organism evidence="7 8">
    <name type="scientific">Streptosporangium canum</name>
    <dbReference type="NCBI Taxonomy" id="324952"/>
    <lineage>
        <taxon>Bacteria</taxon>
        <taxon>Bacillati</taxon>
        <taxon>Actinomycetota</taxon>
        <taxon>Actinomycetes</taxon>
        <taxon>Streptosporangiales</taxon>
        <taxon>Streptosporangiaceae</taxon>
        <taxon>Streptosporangium</taxon>
    </lineage>
</organism>
<dbReference type="GO" id="GO:0005737">
    <property type="term" value="C:cytoplasm"/>
    <property type="evidence" value="ECO:0007669"/>
    <property type="project" value="UniProtKB-SubCell"/>
</dbReference>